<gene>
    <name evidence="3" type="ORF">Vbra_9123</name>
</gene>
<evidence type="ECO:0000313" key="3">
    <source>
        <dbReference type="EMBL" id="CEM11802.1"/>
    </source>
</evidence>
<feature type="region of interest" description="Disordered" evidence="1">
    <location>
        <begin position="1"/>
        <end position="29"/>
    </location>
</feature>
<dbReference type="PANTHER" id="PTHR28243:SF1">
    <property type="entry name" value="PYRIDOXAMINE 5'-PHOSPHATE OXIDASE ALR4036 FAMILY FMN-BINDING DOMAIN-CONTAINING PROTEIN"/>
    <property type="match status" value="1"/>
</dbReference>
<name>A0A0G4FFE7_VITBC</name>
<dbReference type="STRING" id="1169540.A0A0G4FFE7"/>
<feature type="domain" description="Pyridoxamine 5'-phosphate oxidase Alr4036 family FMN-binding" evidence="2">
    <location>
        <begin position="37"/>
        <end position="132"/>
    </location>
</feature>
<dbReference type="InParanoid" id="A0A0G4FFE7"/>
<sequence>MASEGLADIGAAPPAPPQTAADEQEGEPEALLPAAIPRWMRAVEKNIHQNRNNPPAKWFQLATIDETSRPRCRTVVFRGFVDKTSPEGLIKIITDARSQKVGQVERNPAAEACWYFERSRDQFRIAGNLRVVSPQETDERWARERVNTWKALSDNARIQFVWPEPRAPRPPDADDQADFYPPAPDPSSPPDTFCLVILTPESVDYLQLKPNPQLRHLFTRRVDESSGQMCWDECRVNP</sequence>
<evidence type="ECO:0000259" key="2">
    <source>
        <dbReference type="Pfam" id="PF12766"/>
    </source>
</evidence>
<dbReference type="EMBL" id="CDMY01000425">
    <property type="protein sequence ID" value="CEM11802.1"/>
    <property type="molecule type" value="Genomic_DNA"/>
</dbReference>
<feature type="region of interest" description="Disordered" evidence="1">
    <location>
        <begin position="164"/>
        <end position="187"/>
    </location>
</feature>
<dbReference type="AlphaFoldDB" id="A0A0G4FFE7"/>
<dbReference type="OMA" id="SEICWYF"/>
<dbReference type="SUPFAM" id="SSF50475">
    <property type="entry name" value="FMN-binding split barrel"/>
    <property type="match status" value="1"/>
</dbReference>
<evidence type="ECO:0000256" key="1">
    <source>
        <dbReference type="SAM" id="MobiDB-lite"/>
    </source>
</evidence>
<reference evidence="3 4" key="1">
    <citation type="submission" date="2014-11" db="EMBL/GenBank/DDBJ databases">
        <authorList>
            <person name="Zhu J."/>
            <person name="Qi W."/>
            <person name="Song R."/>
        </authorList>
    </citation>
    <scope>NUCLEOTIDE SEQUENCE [LARGE SCALE GENOMIC DNA]</scope>
</reference>
<accession>A0A0G4FFE7</accession>
<dbReference type="PANTHER" id="PTHR28243">
    <property type="entry name" value="AGL049CP"/>
    <property type="match status" value="1"/>
</dbReference>
<dbReference type="InterPro" id="IPR024624">
    <property type="entry name" value="Pyridox_Oxase_Alr4036_FMN-bd"/>
</dbReference>
<keyword evidence="4" id="KW-1185">Reference proteome</keyword>
<protein>
    <recommendedName>
        <fullName evidence="2">Pyridoxamine 5'-phosphate oxidase Alr4036 family FMN-binding domain-containing protein</fullName>
    </recommendedName>
</protein>
<dbReference type="InterPro" id="IPR012349">
    <property type="entry name" value="Split_barrel_FMN-bd"/>
</dbReference>
<organism evidence="3 4">
    <name type="scientific">Vitrella brassicaformis (strain CCMP3155)</name>
    <dbReference type="NCBI Taxonomy" id="1169540"/>
    <lineage>
        <taxon>Eukaryota</taxon>
        <taxon>Sar</taxon>
        <taxon>Alveolata</taxon>
        <taxon>Colpodellida</taxon>
        <taxon>Vitrellaceae</taxon>
        <taxon>Vitrella</taxon>
    </lineage>
</organism>
<dbReference type="Gene3D" id="2.30.110.10">
    <property type="entry name" value="Electron Transport, Fmn-binding Protein, Chain A"/>
    <property type="match status" value="1"/>
</dbReference>
<dbReference type="UniPathway" id="UPA01068">
    <property type="reaction ID" value="UER00304"/>
</dbReference>
<dbReference type="Proteomes" id="UP000041254">
    <property type="component" value="Unassembled WGS sequence"/>
</dbReference>
<dbReference type="Pfam" id="PF12766">
    <property type="entry name" value="Pyridox_oxase_2"/>
    <property type="match status" value="1"/>
</dbReference>
<dbReference type="VEuPathDB" id="CryptoDB:Vbra_9123"/>
<proteinExistence type="predicted"/>
<evidence type="ECO:0000313" key="4">
    <source>
        <dbReference type="Proteomes" id="UP000041254"/>
    </source>
</evidence>
<dbReference type="GO" id="GO:0010181">
    <property type="term" value="F:FMN binding"/>
    <property type="evidence" value="ECO:0007669"/>
    <property type="project" value="InterPro"/>
</dbReference>
<dbReference type="OrthoDB" id="434253at2759"/>